<accession>A0ABX1CMT7</accession>
<evidence type="ECO:0000313" key="3">
    <source>
        <dbReference type="Proteomes" id="UP000732399"/>
    </source>
</evidence>
<evidence type="ECO:0008006" key="4">
    <source>
        <dbReference type="Google" id="ProtNLM"/>
    </source>
</evidence>
<gene>
    <name evidence="2" type="ORF">HBH26_07855</name>
</gene>
<evidence type="ECO:0000313" key="2">
    <source>
        <dbReference type="EMBL" id="NJR78496.1"/>
    </source>
</evidence>
<reference evidence="2 3" key="1">
    <citation type="submission" date="2020-03" db="EMBL/GenBank/DDBJ databases">
        <authorList>
            <person name="Wang L."/>
            <person name="He N."/>
            <person name="Li Y."/>
            <person name="Fang Y."/>
            <person name="Zhang F."/>
        </authorList>
    </citation>
    <scope>NUCLEOTIDE SEQUENCE [LARGE SCALE GENOMIC DNA]</scope>
    <source>
        <strain evidence="2 3">36D10-4-7</strain>
    </source>
</reference>
<protein>
    <recommendedName>
        <fullName evidence="4">Flagellar hook-length control protein FliK</fullName>
    </recommendedName>
</protein>
<comment type="caution">
    <text evidence="2">The sequence shown here is derived from an EMBL/GenBank/DDBJ whole genome shotgun (WGS) entry which is preliminary data.</text>
</comment>
<organism evidence="2 3">
    <name type="scientific">Sphingomonas corticis</name>
    <dbReference type="NCBI Taxonomy" id="2722791"/>
    <lineage>
        <taxon>Bacteria</taxon>
        <taxon>Pseudomonadati</taxon>
        <taxon>Pseudomonadota</taxon>
        <taxon>Alphaproteobacteria</taxon>
        <taxon>Sphingomonadales</taxon>
        <taxon>Sphingomonadaceae</taxon>
        <taxon>Sphingomonas</taxon>
    </lineage>
</organism>
<proteinExistence type="predicted"/>
<dbReference type="EMBL" id="JAAVJH010000004">
    <property type="protein sequence ID" value="NJR78496.1"/>
    <property type="molecule type" value="Genomic_DNA"/>
</dbReference>
<feature type="region of interest" description="Disordered" evidence="1">
    <location>
        <begin position="1"/>
        <end position="85"/>
    </location>
</feature>
<feature type="compositionally biased region" description="Polar residues" evidence="1">
    <location>
        <begin position="1"/>
        <end position="13"/>
    </location>
</feature>
<keyword evidence="3" id="KW-1185">Reference proteome</keyword>
<dbReference type="RefSeq" id="WP_168134043.1">
    <property type="nucleotide sequence ID" value="NZ_JAAVJH010000004.1"/>
</dbReference>
<dbReference type="Proteomes" id="UP000732399">
    <property type="component" value="Unassembled WGS sequence"/>
</dbReference>
<sequence>MSDVSAPSRSSQPVRRAAPQPTQRADPPAEDVRAMGEAFARARGSLPQGTAPARGGGKGAAMPAKGERAPDAPALGQWQAAAEERAALDRRDGDRHADQGFGGFAQNAAPVPVVVAAQAPAPHVDPSGFAQMLADLWTRENGRGPREVRVRFGAATWPATGARLVRSADGLLDVTVEQAPGTAAMPLAGLGTALAERGLAVGTVAAASA</sequence>
<evidence type="ECO:0000256" key="1">
    <source>
        <dbReference type="SAM" id="MobiDB-lite"/>
    </source>
</evidence>
<name>A0ABX1CMT7_9SPHN</name>